<dbReference type="Gene3D" id="3.40.190.10">
    <property type="entry name" value="Periplasmic binding protein-like II"/>
    <property type="match status" value="2"/>
</dbReference>
<dbReference type="PRINTS" id="PR00039">
    <property type="entry name" value="HTHLYSR"/>
</dbReference>
<comment type="caution">
    <text evidence="6">The sequence shown here is derived from an EMBL/GenBank/DDBJ whole genome shotgun (WGS) entry which is preliminary data.</text>
</comment>
<dbReference type="InterPro" id="IPR036388">
    <property type="entry name" value="WH-like_DNA-bd_sf"/>
</dbReference>
<dbReference type="RefSeq" id="WP_176369859.1">
    <property type="nucleotide sequence ID" value="NZ_VOMC01000092.1"/>
</dbReference>
<keyword evidence="4" id="KW-0804">Transcription</keyword>
<evidence type="ECO:0000256" key="3">
    <source>
        <dbReference type="ARBA" id="ARBA00023125"/>
    </source>
</evidence>
<sequence>MELRHLRYFVVVAEERHFTRAAERLGIGQPPLSLQIQRLERDIGATLFRRLSRGVELTEAGVLLLDNARHILALVDRTCTDVQRLSRGEIGHMRVGFAGATYFLPLVPAIIREYRTRHPDVVLSPEQSNTPSLVDGLLEGRVDAAFIRPPIVRADELDVELLVKEDMVVVLPHSHPLARAGEPVPLSALAEETFLLFPRAIGAGLYDAITSACQRAGFLPRLGQEAPQIVSIAPLVGAGFGVSIVPRSTTQIQTDEVVYLPIAGNAPKAPISLAWRRHNPSPVVRLFRAVAREMAREWRKTQGDRNGVR</sequence>
<keyword evidence="7" id="KW-1185">Reference proteome</keyword>
<organism evidence="6 7">
    <name type="scientific">Paraburkholderia youngii</name>
    <dbReference type="NCBI Taxonomy" id="2782701"/>
    <lineage>
        <taxon>Bacteria</taxon>
        <taxon>Pseudomonadati</taxon>
        <taxon>Pseudomonadota</taxon>
        <taxon>Betaproteobacteria</taxon>
        <taxon>Burkholderiales</taxon>
        <taxon>Burkholderiaceae</taxon>
        <taxon>Paraburkholderia</taxon>
    </lineage>
</organism>
<keyword evidence="3" id="KW-0238">DNA-binding</keyword>
<dbReference type="InterPro" id="IPR036390">
    <property type="entry name" value="WH_DNA-bd_sf"/>
</dbReference>
<proteinExistence type="inferred from homology"/>
<name>A0ABX2NZG6_9BURK</name>
<dbReference type="CDD" id="cd08451">
    <property type="entry name" value="PBP2_BudR"/>
    <property type="match status" value="1"/>
</dbReference>
<gene>
    <name evidence="6" type="ORF">FSB64_38930</name>
</gene>
<dbReference type="PANTHER" id="PTHR30346:SF30">
    <property type="entry name" value="SMALL NEUTRAL PROTEASE REGULATORY PROTEIN"/>
    <property type="match status" value="1"/>
</dbReference>
<dbReference type="Pfam" id="PF03466">
    <property type="entry name" value="LysR_substrate"/>
    <property type="match status" value="1"/>
</dbReference>
<evidence type="ECO:0000256" key="1">
    <source>
        <dbReference type="ARBA" id="ARBA00009437"/>
    </source>
</evidence>
<comment type="similarity">
    <text evidence="1">Belongs to the LysR transcriptional regulatory family.</text>
</comment>
<dbReference type="InterPro" id="IPR000847">
    <property type="entry name" value="LysR_HTH_N"/>
</dbReference>
<dbReference type="Proteomes" id="UP000821598">
    <property type="component" value="Unassembled WGS sequence"/>
</dbReference>
<dbReference type="SUPFAM" id="SSF53850">
    <property type="entry name" value="Periplasmic binding protein-like II"/>
    <property type="match status" value="1"/>
</dbReference>
<evidence type="ECO:0000313" key="6">
    <source>
        <dbReference type="EMBL" id="NVI09498.1"/>
    </source>
</evidence>
<dbReference type="PROSITE" id="PS50931">
    <property type="entry name" value="HTH_LYSR"/>
    <property type="match status" value="1"/>
</dbReference>
<evidence type="ECO:0000259" key="5">
    <source>
        <dbReference type="PROSITE" id="PS50931"/>
    </source>
</evidence>
<evidence type="ECO:0000256" key="2">
    <source>
        <dbReference type="ARBA" id="ARBA00023015"/>
    </source>
</evidence>
<dbReference type="EMBL" id="VOMC01000092">
    <property type="protein sequence ID" value="NVI09498.1"/>
    <property type="molecule type" value="Genomic_DNA"/>
</dbReference>
<dbReference type="SUPFAM" id="SSF46785">
    <property type="entry name" value="Winged helix' DNA-binding domain"/>
    <property type="match status" value="1"/>
</dbReference>
<dbReference type="Pfam" id="PF00126">
    <property type="entry name" value="HTH_1"/>
    <property type="match status" value="1"/>
</dbReference>
<evidence type="ECO:0000256" key="4">
    <source>
        <dbReference type="ARBA" id="ARBA00023163"/>
    </source>
</evidence>
<dbReference type="InterPro" id="IPR037410">
    <property type="entry name" value="BudR_PBP2"/>
</dbReference>
<evidence type="ECO:0000313" key="7">
    <source>
        <dbReference type="Proteomes" id="UP000821598"/>
    </source>
</evidence>
<dbReference type="PANTHER" id="PTHR30346">
    <property type="entry name" value="TRANSCRIPTIONAL DUAL REGULATOR HCAR-RELATED"/>
    <property type="match status" value="1"/>
</dbReference>
<protein>
    <submittedName>
        <fullName evidence="6">LysR family transcriptional regulator</fullName>
    </submittedName>
</protein>
<feature type="domain" description="HTH lysR-type" evidence="5">
    <location>
        <begin position="1"/>
        <end position="58"/>
    </location>
</feature>
<reference evidence="6 7" key="1">
    <citation type="submission" date="2019-08" db="EMBL/GenBank/DDBJ databases">
        <title>Paraburkholderia simonii sp. nov. and P. youngii sp. nov. Brazilian and Mexican Mimosa-associated rhizobia.</title>
        <authorList>
            <person name="Mavima L."/>
            <person name="Beukes C.W."/>
            <person name="Palmer M."/>
            <person name="De Meyer S.E."/>
            <person name="James E.K."/>
            <person name="Maluk M."/>
            <person name="Avontuur J.R."/>
            <person name="Chan W.Y."/>
            <person name="Venter S.N."/>
            <person name="Steenkamp E.T."/>
        </authorList>
    </citation>
    <scope>NUCLEOTIDE SEQUENCE [LARGE SCALE GENOMIC DNA]</scope>
    <source>
        <strain evidence="6 7">JPY454</strain>
    </source>
</reference>
<dbReference type="InterPro" id="IPR005119">
    <property type="entry name" value="LysR_subst-bd"/>
</dbReference>
<keyword evidence="2" id="KW-0805">Transcription regulation</keyword>
<accession>A0ABX2NZG6</accession>
<dbReference type="Gene3D" id="1.10.10.10">
    <property type="entry name" value="Winged helix-like DNA-binding domain superfamily/Winged helix DNA-binding domain"/>
    <property type="match status" value="1"/>
</dbReference>